<proteinExistence type="predicted"/>
<keyword evidence="4" id="KW-1185">Reference proteome</keyword>
<keyword evidence="2" id="KW-1133">Transmembrane helix</keyword>
<organism evidence="3 4">
    <name type="scientific">Marinactinospora thermotolerans DSM 45154</name>
    <dbReference type="NCBI Taxonomy" id="1122192"/>
    <lineage>
        <taxon>Bacteria</taxon>
        <taxon>Bacillati</taxon>
        <taxon>Actinomycetota</taxon>
        <taxon>Actinomycetes</taxon>
        <taxon>Streptosporangiales</taxon>
        <taxon>Nocardiopsidaceae</taxon>
        <taxon>Marinactinospora</taxon>
    </lineage>
</organism>
<dbReference type="EMBL" id="FUWS01000001">
    <property type="protein sequence ID" value="SJZ38393.1"/>
    <property type="molecule type" value="Genomic_DNA"/>
</dbReference>
<evidence type="ECO:0000313" key="3">
    <source>
        <dbReference type="EMBL" id="SJZ38393.1"/>
    </source>
</evidence>
<dbReference type="Pfam" id="PF11239">
    <property type="entry name" value="DUF3040"/>
    <property type="match status" value="1"/>
</dbReference>
<keyword evidence="2" id="KW-0472">Membrane</keyword>
<keyword evidence="2" id="KW-0812">Transmembrane</keyword>
<evidence type="ECO:0000256" key="2">
    <source>
        <dbReference type="SAM" id="Phobius"/>
    </source>
</evidence>
<evidence type="ECO:0000256" key="1">
    <source>
        <dbReference type="SAM" id="MobiDB-lite"/>
    </source>
</evidence>
<dbReference type="InterPro" id="IPR021401">
    <property type="entry name" value="DUF3040"/>
</dbReference>
<dbReference type="STRING" id="1122192.SAMN02745673_00212"/>
<feature type="compositionally biased region" description="Pro residues" evidence="1">
    <location>
        <begin position="72"/>
        <end position="82"/>
    </location>
</feature>
<feature type="region of interest" description="Disordered" evidence="1">
    <location>
        <begin position="71"/>
        <end position="120"/>
    </location>
</feature>
<name>A0A1T4K7V2_9ACTN</name>
<dbReference type="RefSeq" id="WP_078759652.1">
    <property type="nucleotide sequence ID" value="NZ_FUWS01000001.1"/>
</dbReference>
<gene>
    <name evidence="3" type="ORF">SAMN02745673_00212</name>
</gene>
<sequence length="120" mass="12750">MALSRSDHQRLREIERRISAEDPEFVRRFVGEAVGTPAYEPVPKGAVALICAMVAFAALVLILFTAYAGREPAPPGPGPQAPGEPASRFEQAHPTAPAERVPDETGAAAHHPADLTEESS</sequence>
<feature type="transmembrane region" description="Helical" evidence="2">
    <location>
        <begin position="46"/>
        <end position="68"/>
    </location>
</feature>
<reference evidence="3 4" key="1">
    <citation type="submission" date="2017-02" db="EMBL/GenBank/DDBJ databases">
        <authorList>
            <person name="Peterson S.W."/>
        </authorList>
    </citation>
    <scope>NUCLEOTIDE SEQUENCE [LARGE SCALE GENOMIC DNA]</scope>
    <source>
        <strain evidence="3 4">DSM 45154</strain>
    </source>
</reference>
<dbReference type="OrthoDB" id="3298695at2"/>
<evidence type="ECO:0008006" key="5">
    <source>
        <dbReference type="Google" id="ProtNLM"/>
    </source>
</evidence>
<accession>A0A1T4K7V2</accession>
<dbReference type="AlphaFoldDB" id="A0A1T4K7V2"/>
<protein>
    <recommendedName>
        <fullName evidence="5">DUF3040 domain-containing protein</fullName>
    </recommendedName>
</protein>
<dbReference type="Proteomes" id="UP000190637">
    <property type="component" value="Unassembled WGS sequence"/>
</dbReference>
<evidence type="ECO:0000313" key="4">
    <source>
        <dbReference type="Proteomes" id="UP000190637"/>
    </source>
</evidence>